<dbReference type="EMBL" id="CAGKOT010000027">
    <property type="protein sequence ID" value="CAB5370129.1"/>
    <property type="molecule type" value="Genomic_DNA"/>
</dbReference>
<dbReference type="AlphaFoldDB" id="A0A2I1DUP2"/>
<feature type="compositionally biased region" description="Low complexity" evidence="1">
    <location>
        <begin position="122"/>
        <end position="175"/>
    </location>
</feature>
<proteinExistence type="predicted"/>
<reference evidence="4 6" key="4">
    <citation type="submission" date="2017-10" db="EMBL/GenBank/DDBJ databases">
        <title>Genome analyses suggest a sexual origin of heterokaryosis in a supposedly ancient asexual fungus.</title>
        <authorList>
            <person name="Corradi N."/>
            <person name="Sedzielewska K."/>
            <person name="Noel J."/>
            <person name="Charron P."/>
            <person name="Farinelli L."/>
            <person name="Marton T."/>
            <person name="Kruger M."/>
            <person name="Pelin A."/>
            <person name="Brachmann A."/>
            <person name="Corradi N."/>
        </authorList>
    </citation>
    <scope>NUCLEOTIDE SEQUENCE [LARGE SCALE GENOMIC DNA]</scope>
    <source>
        <strain evidence="4 6">A1</strain>
    </source>
</reference>
<dbReference type="EMBL" id="LLXL01000159">
    <property type="protein sequence ID" value="PKK76878.1"/>
    <property type="molecule type" value="Genomic_DNA"/>
</dbReference>
<evidence type="ECO:0000313" key="7">
    <source>
        <dbReference type="Proteomes" id="UP000232722"/>
    </source>
</evidence>
<comment type="caution">
    <text evidence="2">The sequence shown here is derived from an EMBL/GenBank/DDBJ whole genome shotgun (WGS) entry which is preliminary data.</text>
</comment>
<dbReference type="Proteomes" id="UP000232722">
    <property type="component" value="Unassembled WGS sequence"/>
</dbReference>
<evidence type="ECO:0000256" key="1">
    <source>
        <dbReference type="SAM" id="MobiDB-lite"/>
    </source>
</evidence>
<dbReference type="Proteomes" id="UP000233469">
    <property type="component" value="Unassembled WGS sequence"/>
</dbReference>
<dbReference type="VEuPathDB" id="FungiDB:RhiirFUN_020799"/>
<evidence type="ECO:0000313" key="9">
    <source>
        <dbReference type="Proteomes" id="UP000684084"/>
    </source>
</evidence>
<sequence length="185" mass="19728">MSWQRYAIKILATSIGKKLLIFGIANMYGVPRLYRRALEINNKIFKKPETRKFSANLLKQGFLLPNTLSSKLTRKPVKTFPNSSSSIINSSSTSNTVATPYTPSRLVVPSHPNLPTGSIKNPTTPTPITQTTTTTTSASTSALTSASTSTSKSSSEPASASASTNSTDASFTSSTVANPKEPPQK</sequence>
<accession>A0A2I1DUP2</accession>
<reference evidence="6 8" key="3">
    <citation type="submission" date="2017-10" db="EMBL/GenBank/DDBJ databases">
        <title>Extensive intraspecific genome diversity in a model arbuscular mycorrhizal fungus.</title>
        <authorList>
            <person name="Chen E.C.H."/>
            <person name="Morin E."/>
            <person name="Baudet D."/>
            <person name="Noel J."/>
            <person name="Ndikumana S."/>
            <person name="Charron P."/>
            <person name="St-Onge C."/>
            <person name="Giorgi J."/>
            <person name="Grigoriev I.V."/>
            <person name="Roux C."/>
            <person name="Martin F.M."/>
            <person name="Corradi N."/>
        </authorList>
    </citation>
    <scope>NUCLEOTIDE SEQUENCE [LARGE SCALE GENOMIC DNA]</scope>
    <source>
        <strain evidence="4 6">A1</strain>
        <strain evidence="5 8">C2</strain>
    </source>
</reference>
<evidence type="ECO:0000313" key="6">
    <source>
        <dbReference type="Proteomes" id="UP000232688"/>
    </source>
</evidence>
<evidence type="ECO:0000313" key="4">
    <source>
        <dbReference type="EMBL" id="PKC66849.1"/>
    </source>
</evidence>
<evidence type="ECO:0000313" key="3">
    <source>
        <dbReference type="EMBL" id="PKC16746.1"/>
    </source>
</evidence>
<evidence type="ECO:0000313" key="2">
    <source>
        <dbReference type="EMBL" id="CAB5370129.1"/>
    </source>
</evidence>
<name>A0A2I1DUP2_9GLOM</name>
<feature type="compositionally biased region" description="Low complexity" evidence="1">
    <location>
        <begin position="82"/>
        <end position="96"/>
    </location>
</feature>
<dbReference type="Proteomes" id="UP000232688">
    <property type="component" value="Unassembled WGS sequence"/>
</dbReference>
<dbReference type="Proteomes" id="UP000684084">
    <property type="component" value="Unassembled WGS sequence"/>
</dbReference>
<dbReference type="VEuPathDB" id="FungiDB:RhiirA1_418835"/>
<reference evidence="2" key="5">
    <citation type="submission" date="2020-05" db="EMBL/GenBank/DDBJ databases">
        <authorList>
            <person name="Rincon C."/>
            <person name="Sanders R I."/>
            <person name="Robbins C."/>
            <person name="Chaturvedi A."/>
        </authorList>
    </citation>
    <scope>NUCLEOTIDE SEQUENCE</scope>
    <source>
        <strain evidence="2">CHB12</strain>
    </source>
</reference>
<protein>
    <submittedName>
        <fullName evidence="2">Uncharacterized protein</fullName>
    </submittedName>
</protein>
<dbReference type="OrthoDB" id="5816at2759"/>
<gene>
    <name evidence="2" type="ORF">CHRIB12_LOCUS12539</name>
    <name evidence="4" type="ORF">RhiirA1_418835</name>
    <name evidence="3" type="ORF">RhiirA5_493551</name>
    <name evidence="5" type="ORF">RhiirC2_733137</name>
</gene>
<reference evidence="7 8" key="1">
    <citation type="submission" date="2016-04" db="EMBL/GenBank/DDBJ databases">
        <title>Genome analyses suggest a sexual origin of heterokaryosis in a supposedly ancient asexual fungus.</title>
        <authorList>
            <person name="Ropars J."/>
            <person name="Sedzielewska K."/>
            <person name="Noel J."/>
            <person name="Charron P."/>
            <person name="Farinelli L."/>
            <person name="Marton T."/>
            <person name="Kruger M."/>
            <person name="Pelin A."/>
            <person name="Brachmann A."/>
            <person name="Corradi N."/>
        </authorList>
    </citation>
    <scope>NUCLEOTIDE SEQUENCE [LARGE SCALE GENOMIC DNA]</scope>
    <source>
        <strain evidence="3 7">A5</strain>
        <strain evidence="5 8">C2</strain>
    </source>
</reference>
<reference evidence="3 7" key="2">
    <citation type="submission" date="2017-09" db="EMBL/GenBank/DDBJ databases">
        <title>Extensive intraspecific genome diversity in a model arbuscular mycorrhizal fungus.</title>
        <authorList>
            <person name="Chen E.C."/>
            <person name="Morin E."/>
            <person name="Beaudet D."/>
            <person name="Noel J."/>
            <person name="Ndikumana S."/>
            <person name="Charron P."/>
            <person name="St-Onge C."/>
            <person name="Giorgi J."/>
            <person name="Grigoriev I.V."/>
            <person name="Roux C."/>
            <person name="Martin F.M."/>
            <person name="Corradi N."/>
        </authorList>
    </citation>
    <scope>NUCLEOTIDE SEQUENCE [LARGE SCALE GENOMIC DNA]</scope>
    <source>
        <strain evidence="3 7">A5</strain>
    </source>
</reference>
<feature type="region of interest" description="Disordered" evidence="1">
    <location>
        <begin position="75"/>
        <end position="185"/>
    </location>
</feature>
<dbReference type="EMBL" id="LLXH01000433">
    <property type="protein sequence ID" value="PKC66849.1"/>
    <property type="molecule type" value="Genomic_DNA"/>
</dbReference>
<evidence type="ECO:0000313" key="5">
    <source>
        <dbReference type="EMBL" id="PKK76878.1"/>
    </source>
</evidence>
<evidence type="ECO:0000313" key="8">
    <source>
        <dbReference type="Proteomes" id="UP000233469"/>
    </source>
</evidence>
<organism evidence="2 9">
    <name type="scientific">Rhizophagus irregularis</name>
    <dbReference type="NCBI Taxonomy" id="588596"/>
    <lineage>
        <taxon>Eukaryota</taxon>
        <taxon>Fungi</taxon>
        <taxon>Fungi incertae sedis</taxon>
        <taxon>Mucoromycota</taxon>
        <taxon>Glomeromycotina</taxon>
        <taxon>Glomeromycetes</taxon>
        <taxon>Glomerales</taxon>
        <taxon>Glomeraceae</taxon>
        <taxon>Rhizophagus</taxon>
    </lineage>
</organism>
<dbReference type="VEuPathDB" id="FungiDB:FUN_019335"/>
<dbReference type="EMBL" id="LLXJ01000036">
    <property type="protein sequence ID" value="PKC16746.1"/>
    <property type="molecule type" value="Genomic_DNA"/>
</dbReference>